<comment type="cofactor">
    <cofactor evidence="1">
        <name>heme b</name>
        <dbReference type="ChEBI" id="CHEBI:60344"/>
    </cofactor>
</comment>
<dbReference type="GO" id="GO:0070301">
    <property type="term" value="P:cellular response to hydrogen peroxide"/>
    <property type="evidence" value="ECO:0007669"/>
    <property type="project" value="TreeGrafter"/>
</dbReference>
<keyword evidence="6" id="KW-0408">Iron</keyword>
<keyword evidence="7" id="KW-0376">Hydrogen peroxide</keyword>
<protein>
    <submittedName>
        <fullName evidence="11">Catalase / peroxidase</fullName>
        <ecNumber evidence="11">1.11.1.6</ecNumber>
        <ecNumber evidence="11">1.11.1.7</ecNumber>
    </submittedName>
</protein>
<dbReference type="GO" id="GO:0004096">
    <property type="term" value="F:catalase activity"/>
    <property type="evidence" value="ECO:0007669"/>
    <property type="project" value="UniProtKB-EC"/>
</dbReference>
<dbReference type="InterPro" id="IPR002016">
    <property type="entry name" value="Haem_peroxidase"/>
</dbReference>
<evidence type="ECO:0000259" key="10">
    <source>
        <dbReference type="Pfam" id="PF00141"/>
    </source>
</evidence>
<evidence type="ECO:0000256" key="4">
    <source>
        <dbReference type="ARBA" id="ARBA00022723"/>
    </source>
</evidence>
<proteinExistence type="predicted"/>
<sequence length="166" mass="17856">MCIGGAEKEWLAPSDERYSDVDHPDTMENPLAAVQMGLIYVNPEGVNGKPDPLKTALQVRETFKRMAMNDEETVALTAGGHTVGKTHGNGDASILGPDPESADVEEQGLGWSNPTKSGKGRYTVTSGLEGAWTTNQQNGIMAFSKCYLTTIGNYVKVQQEHTNGNL</sequence>
<dbReference type="GO" id="GO:0042744">
    <property type="term" value="P:hydrogen peroxide catabolic process"/>
    <property type="evidence" value="ECO:0007669"/>
    <property type="project" value="UniProtKB-KW"/>
</dbReference>
<dbReference type="Proteomes" id="UP000029643">
    <property type="component" value="Unassembled WGS sequence"/>
</dbReference>
<dbReference type="EMBL" id="BBNU01000010">
    <property type="protein sequence ID" value="GAL80467.1"/>
    <property type="molecule type" value="Genomic_DNA"/>
</dbReference>
<dbReference type="Pfam" id="PF00141">
    <property type="entry name" value="peroxidase"/>
    <property type="match status" value="1"/>
</dbReference>
<evidence type="ECO:0000256" key="3">
    <source>
        <dbReference type="ARBA" id="ARBA00022617"/>
    </source>
</evidence>
<keyword evidence="2 11" id="KW-0575">Peroxidase</keyword>
<dbReference type="SUPFAM" id="SSF48113">
    <property type="entry name" value="Heme-dependent peroxidases"/>
    <property type="match status" value="1"/>
</dbReference>
<dbReference type="InterPro" id="IPR000763">
    <property type="entry name" value="Catalase_peroxidase"/>
</dbReference>
<dbReference type="GO" id="GO:0140825">
    <property type="term" value="F:lactoperoxidase activity"/>
    <property type="evidence" value="ECO:0007669"/>
    <property type="project" value="UniProtKB-EC"/>
</dbReference>
<dbReference type="AlphaFoldDB" id="A0A090X610"/>
<keyword evidence="3" id="KW-0349">Heme</keyword>
<evidence type="ECO:0000256" key="1">
    <source>
        <dbReference type="ARBA" id="ARBA00001970"/>
    </source>
</evidence>
<name>A0A090X610_9FLAO</name>
<evidence type="ECO:0000256" key="2">
    <source>
        <dbReference type="ARBA" id="ARBA00022559"/>
    </source>
</evidence>
<comment type="caution">
    <text evidence="11">The sequence shown here is derived from an EMBL/GenBank/DDBJ whole genome shotgun (WGS) entry which is preliminary data.</text>
</comment>
<keyword evidence="5 11" id="KW-0560">Oxidoreductase</keyword>
<evidence type="ECO:0000313" key="11">
    <source>
        <dbReference type="EMBL" id="GAL80467.1"/>
    </source>
</evidence>
<dbReference type="PANTHER" id="PTHR30555:SF6">
    <property type="entry name" value="CATALASE-PEROXIDASE"/>
    <property type="match status" value="1"/>
</dbReference>
<dbReference type="GO" id="GO:0005829">
    <property type="term" value="C:cytosol"/>
    <property type="evidence" value="ECO:0007669"/>
    <property type="project" value="TreeGrafter"/>
</dbReference>
<dbReference type="EC" id="1.11.1.6" evidence="11"/>
<evidence type="ECO:0000256" key="9">
    <source>
        <dbReference type="SAM" id="MobiDB-lite"/>
    </source>
</evidence>
<evidence type="ECO:0000256" key="8">
    <source>
        <dbReference type="ARBA" id="ARBA00049145"/>
    </source>
</evidence>
<accession>A0A090X610</accession>
<gene>
    <name evidence="11" type="ORF">JCM19274_757</name>
</gene>
<evidence type="ECO:0000256" key="6">
    <source>
        <dbReference type="ARBA" id="ARBA00023004"/>
    </source>
</evidence>
<dbReference type="PANTHER" id="PTHR30555">
    <property type="entry name" value="HYDROPEROXIDASE I, BIFUNCTIONAL CATALASE-PEROXIDASE"/>
    <property type="match status" value="1"/>
</dbReference>
<organism evidence="11 12">
    <name type="scientific">Algibacter lectus</name>
    <dbReference type="NCBI Taxonomy" id="221126"/>
    <lineage>
        <taxon>Bacteria</taxon>
        <taxon>Pseudomonadati</taxon>
        <taxon>Bacteroidota</taxon>
        <taxon>Flavobacteriia</taxon>
        <taxon>Flavobacteriales</taxon>
        <taxon>Flavobacteriaceae</taxon>
        <taxon>Algibacter</taxon>
    </lineage>
</organism>
<dbReference type="Gene3D" id="1.10.420.10">
    <property type="entry name" value="Peroxidase, domain 2"/>
    <property type="match status" value="1"/>
</dbReference>
<reference evidence="11 12" key="1">
    <citation type="journal article" date="2014" name="Genome Announc.">
        <title>Draft Genome Sequences of Marine Flavobacterium Algibacter lectus Strains SS8 and NR4.</title>
        <authorList>
            <person name="Takatani N."/>
            <person name="Nakanishi M."/>
            <person name="Meirelles P."/>
            <person name="Mino S."/>
            <person name="Suda W."/>
            <person name="Oshima K."/>
            <person name="Hattori M."/>
            <person name="Ohkuma M."/>
            <person name="Hosokawa M."/>
            <person name="Miyashita K."/>
            <person name="Thompson F.L."/>
            <person name="Niwa A."/>
            <person name="Sawabe T."/>
            <person name="Sawabe T."/>
        </authorList>
    </citation>
    <scope>NUCLEOTIDE SEQUENCE [LARGE SCALE GENOMIC DNA]</scope>
    <source>
        <strain evidence="12">JCM19274</strain>
    </source>
</reference>
<feature type="region of interest" description="Disordered" evidence="9">
    <location>
        <begin position="99"/>
        <end position="118"/>
    </location>
</feature>
<dbReference type="InterPro" id="IPR010255">
    <property type="entry name" value="Haem_peroxidase_sf"/>
</dbReference>
<dbReference type="GO" id="GO:0020037">
    <property type="term" value="F:heme binding"/>
    <property type="evidence" value="ECO:0007669"/>
    <property type="project" value="InterPro"/>
</dbReference>
<evidence type="ECO:0000256" key="7">
    <source>
        <dbReference type="ARBA" id="ARBA00023324"/>
    </source>
</evidence>
<feature type="domain" description="Plant heme peroxidase family profile" evidence="10">
    <location>
        <begin position="45"/>
        <end position="89"/>
    </location>
</feature>
<evidence type="ECO:0000256" key="5">
    <source>
        <dbReference type="ARBA" id="ARBA00023002"/>
    </source>
</evidence>
<keyword evidence="4" id="KW-0479">Metal-binding</keyword>
<dbReference type="GO" id="GO:0046872">
    <property type="term" value="F:metal ion binding"/>
    <property type="evidence" value="ECO:0007669"/>
    <property type="project" value="UniProtKB-KW"/>
</dbReference>
<dbReference type="EC" id="1.11.1.7" evidence="11"/>
<evidence type="ECO:0000313" key="12">
    <source>
        <dbReference type="Proteomes" id="UP000029643"/>
    </source>
</evidence>
<comment type="catalytic activity">
    <reaction evidence="8">
        <text>2 H2O2 = O2 + 2 H2O</text>
        <dbReference type="Rhea" id="RHEA:20309"/>
        <dbReference type="ChEBI" id="CHEBI:15377"/>
        <dbReference type="ChEBI" id="CHEBI:15379"/>
        <dbReference type="ChEBI" id="CHEBI:16240"/>
        <dbReference type="EC" id="1.11.1.21"/>
    </reaction>
</comment>